<dbReference type="AlphaFoldDB" id="A0A7J0BST2"/>
<proteinExistence type="predicted"/>
<organism evidence="3 4">
    <name type="scientific">Desulfovibrio psychrotolerans</name>
    <dbReference type="NCBI Taxonomy" id="415242"/>
    <lineage>
        <taxon>Bacteria</taxon>
        <taxon>Pseudomonadati</taxon>
        <taxon>Thermodesulfobacteriota</taxon>
        <taxon>Desulfovibrionia</taxon>
        <taxon>Desulfovibrionales</taxon>
        <taxon>Desulfovibrionaceae</taxon>
        <taxon>Desulfovibrio</taxon>
    </lineage>
</organism>
<dbReference type="Pfam" id="PF00497">
    <property type="entry name" value="SBP_bac_3"/>
    <property type="match status" value="1"/>
</dbReference>
<evidence type="ECO:0000313" key="3">
    <source>
        <dbReference type="EMBL" id="GFM36760.1"/>
    </source>
</evidence>
<sequence length="256" mass="29421">MRPSVRSAFIALLAAGLLSVLAYPLLSARPSLTLVCDIWPPYQYETEYGVDGFSVAVVSRVFEEMGIEMKPLQAFPWKRAMEILEHGHADGLFSANFTPDRALFAHFPQESLVDTPWVIWTRNSPIRSMEDLKGKRIGVVLGYSYTQEFWDFIETYCVVEQVHADFLNFRKLQLGRLDATVAELGNGLHILRMLKDETIRPHMDITVKTDGLFLIFSRRGVPEETVNDFSAHLRRFKETEAYRKLHEHYFPLPPSL</sequence>
<dbReference type="PANTHER" id="PTHR35936">
    <property type="entry name" value="MEMBRANE-BOUND LYTIC MUREIN TRANSGLYCOSYLASE F"/>
    <property type="match status" value="1"/>
</dbReference>
<dbReference type="RefSeq" id="WP_174409417.1">
    <property type="nucleotide sequence ID" value="NZ_BLVP01000007.1"/>
</dbReference>
<comment type="caution">
    <text evidence="3">The sequence shown here is derived from an EMBL/GenBank/DDBJ whole genome shotgun (WGS) entry which is preliminary data.</text>
</comment>
<dbReference type="Proteomes" id="UP000503820">
    <property type="component" value="Unassembled WGS sequence"/>
</dbReference>
<dbReference type="PANTHER" id="PTHR35936:SF35">
    <property type="entry name" value="L-CYSTINE-BINDING PROTEIN TCYJ"/>
    <property type="match status" value="1"/>
</dbReference>
<dbReference type="InterPro" id="IPR001638">
    <property type="entry name" value="Solute-binding_3/MltF_N"/>
</dbReference>
<feature type="domain" description="Solute-binding protein family 3/N-terminal" evidence="2">
    <location>
        <begin position="33"/>
        <end position="253"/>
    </location>
</feature>
<dbReference type="SMART" id="SM00062">
    <property type="entry name" value="PBPb"/>
    <property type="match status" value="1"/>
</dbReference>
<dbReference type="SUPFAM" id="SSF53850">
    <property type="entry name" value="Periplasmic binding protein-like II"/>
    <property type="match status" value="1"/>
</dbReference>
<keyword evidence="1" id="KW-0732">Signal</keyword>
<accession>A0A7J0BST2</accession>
<evidence type="ECO:0000259" key="2">
    <source>
        <dbReference type="SMART" id="SM00062"/>
    </source>
</evidence>
<evidence type="ECO:0000313" key="4">
    <source>
        <dbReference type="Proteomes" id="UP000503820"/>
    </source>
</evidence>
<gene>
    <name evidence="3" type="ORF">DSM19430T_14440</name>
</gene>
<name>A0A7J0BST2_9BACT</name>
<protein>
    <submittedName>
        <fullName evidence="3">ABC transporter substrate-binding protein</fullName>
    </submittedName>
</protein>
<dbReference type="EMBL" id="BLVP01000007">
    <property type="protein sequence ID" value="GFM36760.1"/>
    <property type="molecule type" value="Genomic_DNA"/>
</dbReference>
<reference evidence="3 4" key="1">
    <citation type="submission" date="2020-05" db="EMBL/GenBank/DDBJ databases">
        <title>Draft genome sequence of Desulfovibrio psychrotolerans JS1T.</title>
        <authorList>
            <person name="Ueno A."/>
            <person name="Tamazawa S."/>
            <person name="Tamamura S."/>
            <person name="Murakami T."/>
            <person name="Kiyama T."/>
            <person name="Inomata H."/>
            <person name="Amano Y."/>
            <person name="Miyakawa K."/>
            <person name="Tamaki H."/>
            <person name="Naganuma T."/>
            <person name="Kaneko K."/>
        </authorList>
    </citation>
    <scope>NUCLEOTIDE SEQUENCE [LARGE SCALE GENOMIC DNA]</scope>
    <source>
        <strain evidence="3 4">JS1</strain>
    </source>
</reference>
<keyword evidence="4" id="KW-1185">Reference proteome</keyword>
<dbReference type="Gene3D" id="3.40.190.10">
    <property type="entry name" value="Periplasmic binding protein-like II"/>
    <property type="match status" value="2"/>
</dbReference>
<evidence type="ECO:0000256" key="1">
    <source>
        <dbReference type="ARBA" id="ARBA00022729"/>
    </source>
</evidence>